<accession>A0ABQ7GPX6</accession>
<evidence type="ECO:0000313" key="2">
    <source>
        <dbReference type="Proteomes" id="UP000815325"/>
    </source>
</evidence>
<protein>
    <submittedName>
        <fullName evidence="1">Uncharacterized protein</fullName>
    </submittedName>
</protein>
<proteinExistence type="predicted"/>
<keyword evidence="2" id="KW-1185">Reference proteome</keyword>
<name>A0ABQ7GPX6_DUNSA</name>
<dbReference type="Proteomes" id="UP000815325">
    <property type="component" value="Unassembled WGS sequence"/>
</dbReference>
<reference evidence="1" key="1">
    <citation type="submission" date="2017-08" db="EMBL/GenBank/DDBJ databases">
        <authorList>
            <person name="Polle J.E."/>
            <person name="Barry K."/>
            <person name="Cushman J."/>
            <person name="Schmutz J."/>
            <person name="Tran D."/>
            <person name="Hathwaick L.T."/>
            <person name="Yim W.C."/>
            <person name="Jenkins J."/>
            <person name="Mckie-Krisberg Z.M."/>
            <person name="Prochnik S."/>
            <person name="Lindquist E."/>
            <person name="Dockter R.B."/>
            <person name="Adam C."/>
            <person name="Molina H."/>
            <person name="Bunkerborg J."/>
            <person name="Jin E."/>
            <person name="Buchheim M."/>
            <person name="Magnuson J."/>
        </authorList>
    </citation>
    <scope>NUCLEOTIDE SEQUENCE</scope>
    <source>
        <strain evidence="1">CCAP 19/18</strain>
    </source>
</reference>
<sequence>MGPWTMAININPTDINSSVVFELAGKKHTVDSLLFGATPQTRPDLMERLRTVAKNPVACATYFMLFIQVKERKKKEVHAGH</sequence>
<evidence type="ECO:0000313" key="1">
    <source>
        <dbReference type="EMBL" id="KAF5836655.1"/>
    </source>
</evidence>
<organism evidence="1 2">
    <name type="scientific">Dunaliella salina</name>
    <name type="common">Green alga</name>
    <name type="synonym">Protococcus salinus</name>
    <dbReference type="NCBI Taxonomy" id="3046"/>
    <lineage>
        <taxon>Eukaryota</taxon>
        <taxon>Viridiplantae</taxon>
        <taxon>Chlorophyta</taxon>
        <taxon>core chlorophytes</taxon>
        <taxon>Chlorophyceae</taxon>
        <taxon>CS clade</taxon>
        <taxon>Chlamydomonadales</taxon>
        <taxon>Dunaliellaceae</taxon>
        <taxon>Dunaliella</taxon>
    </lineage>
</organism>
<comment type="caution">
    <text evidence="1">The sequence shown here is derived from an EMBL/GenBank/DDBJ whole genome shotgun (WGS) entry which is preliminary data.</text>
</comment>
<gene>
    <name evidence="1" type="ORF">DUNSADRAFT_5614</name>
</gene>
<dbReference type="EMBL" id="MU069649">
    <property type="protein sequence ID" value="KAF5836655.1"/>
    <property type="molecule type" value="Genomic_DNA"/>
</dbReference>